<evidence type="ECO:0000313" key="4">
    <source>
        <dbReference type="Proteomes" id="UP000054709"/>
    </source>
</evidence>
<evidence type="ECO:0000313" key="3">
    <source>
        <dbReference type="EMBL" id="KTD87800.1"/>
    </source>
</evidence>
<keyword evidence="4" id="KW-1185">Reference proteome</keyword>
<gene>
    <name evidence="3" type="ORF">UQ64_08590</name>
</gene>
<reference evidence="3 4" key="1">
    <citation type="journal article" date="2015" name="Int. Biodeterior. Biodegradation">
        <title>Physiological and genetic screening methods for the isolation of methyl tert-butyl ether-degrading bacteria for bioremediation purposes.</title>
        <authorList>
            <person name="Guisado I.M."/>
            <person name="Purswani J."/>
            <person name="Gonzalez Lopez J."/>
            <person name="Pozo C."/>
        </authorList>
    </citation>
    <scope>NUCLEOTIDE SEQUENCE [LARGE SCALE GENOMIC DNA]</scope>
    <source>
        <strain evidence="3 4">SH7</strain>
    </source>
</reference>
<dbReference type="CDD" id="cd07067">
    <property type="entry name" value="HP_PGM_like"/>
    <property type="match status" value="1"/>
</dbReference>
<evidence type="ECO:0000256" key="2">
    <source>
        <dbReference type="PIRSR" id="PIRSR613078-3"/>
    </source>
</evidence>
<proteinExistence type="predicted"/>
<organism evidence="3 4">
    <name type="scientific">Paenibacillus etheri</name>
    <dbReference type="NCBI Taxonomy" id="1306852"/>
    <lineage>
        <taxon>Bacteria</taxon>
        <taxon>Bacillati</taxon>
        <taxon>Bacillota</taxon>
        <taxon>Bacilli</taxon>
        <taxon>Bacillales</taxon>
        <taxon>Paenibacillaceae</taxon>
        <taxon>Paenibacillus</taxon>
    </lineage>
</organism>
<dbReference type="SUPFAM" id="SSF53254">
    <property type="entry name" value="Phosphoglycerate mutase-like"/>
    <property type="match status" value="1"/>
</dbReference>
<protein>
    <recommendedName>
        <fullName evidence="5">Phosphoglycerate mutase</fullName>
    </recommendedName>
</protein>
<dbReference type="InterPro" id="IPR013078">
    <property type="entry name" value="His_Pase_superF_clade-1"/>
</dbReference>
<feature type="binding site" evidence="1">
    <location>
        <begin position="144"/>
        <end position="145"/>
    </location>
    <ligand>
        <name>substrate</name>
    </ligand>
</feature>
<feature type="site" description="Transition state stabilizer" evidence="2">
    <location>
        <position position="143"/>
    </location>
</feature>
<dbReference type="AlphaFoldDB" id="A0A0W1B2H0"/>
<dbReference type="RefSeq" id="WP_060622453.1">
    <property type="nucleotide sequence ID" value="NZ_LCZJ02000017.1"/>
</dbReference>
<dbReference type="InterPro" id="IPR029033">
    <property type="entry name" value="His_PPase_superfam"/>
</dbReference>
<dbReference type="OrthoDB" id="2185101at2"/>
<comment type="caution">
    <text evidence="3">The sequence shown here is derived from an EMBL/GenBank/DDBJ whole genome shotgun (WGS) entry which is preliminary data.</text>
</comment>
<evidence type="ECO:0000256" key="1">
    <source>
        <dbReference type="PIRSR" id="PIRSR613078-2"/>
    </source>
</evidence>
<dbReference type="Pfam" id="PF00300">
    <property type="entry name" value="His_Phos_1"/>
    <property type="match status" value="1"/>
</dbReference>
<name>A0A0W1B2H0_9BACL</name>
<evidence type="ECO:0008006" key="5">
    <source>
        <dbReference type="Google" id="ProtNLM"/>
    </source>
</evidence>
<dbReference type="Proteomes" id="UP000054709">
    <property type="component" value="Unassembled WGS sequence"/>
</dbReference>
<dbReference type="Gene3D" id="3.40.50.1240">
    <property type="entry name" value="Phosphoglycerate mutase-like"/>
    <property type="match status" value="1"/>
</dbReference>
<accession>A0A0W1B2H0</accession>
<dbReference type="EMBL" id="LCZJ02000017">
    <property type="protein sequence ID" value="KTD87800.1"/>
    <property type="molecule type" value="Genomic_DNA"/>
</dbReference>
<sequence length="205" mass="24041">MKTFIYMIRHAVSPFVLGDERERGLSDKGHEDAYRIKEILAEEEITHFVSSPYRRAIDTIKYLAEASDQEIKLYEELRERAIASVEIEISEQEFLQGIRTSFTDLQYKMPNGESTQGAQERAIPIMKQLIETHKGGKIALGTHGNIMTIILNYFNKEYGYEFFEQTSKPDIYRLEFDELELTSVERMWNPEVLRVCLDDKKIFER</sequence>